<evidence type="ECO:0000313" key="2">
    <source>
        <dbReference type="EMBL" id="CAK0841040.1"/>
    </source>
</evidence>
<reference evidence="2" key="1">
    <citation type="submission" date="2023-10" db="EMBL/GenBank/DDBJ databases">
        <authorList>
            <person name="Chen Y."/>
            <person name="Shah S."/>
            <person name="Dougan E. K."/>
            <person name="Thang M."/>
            <person name="Chan C."/>
        </authorList>
    </citation>
    <scope>NUCLEOTIDE SEQUENCE [LARGE SCALE GENOMIC DNA]</scope>
</reference>
<dbReference type="EMBL" id="CAUYUJ010014422">
    <property type="protein sequence ID" value="CAK0841040.1"/>
    <property type="molecule type" value="Genomic_DNA"/>
</dbReference>
<protein>
    <submittedName>
        <fullName evidence="2">Uncharacterized protein</fullName>
    </submittedName>
</protein>
<gene>
    <name evidence="2" type="ORF">PCOR1329_LOCUS36335</name>
</gene>
<organism evidence="2 3">
    <name type="scientific">Prorocentrum cordatum</name>
    <dbReference type="NCBI Taxonomy" id="2364126"/>
    <lineage>
        <taxon>Eukaryota</taxon>
        <taxon>Sar</taxon>
        <taxon>Alveolata</taxon>
        <taxon>Dinophyceae</taxon>
        <taxon>Prorocentrales</taxon>
        <taxon>Prorocentraceae</taxon>
        <taxon>Prorocentrum</taxon>
    </lineage>
</organism>
<feature type="region of interest" description="Disordered" evidence="1">
    <location>
        <begin position="63"/>
        <end position="98"/>
    </location>
</feature>
<dbReference type="Proteomes" id="UP001189429">
    <property type="component" value="Unassembled WGS sequence"/>
</dbReference>
<feature type="compositionally biased region" description="Basic and acidic residues" evidence="1">
    <location>
        <begin position="33"/>
        <end position="49"/>
    </location>
</feature>
<comment type="caution">
    <text evidence="2">The sequence shown here is derived from an EMBL/GenBank/DDBJ whole genome shotgun (WGS) entry which is preliminary data.</text>
</comment>
<sequence length="537" mass="58789">MHVPGRKRSLDDAVARLAGQKRPAAIGPLTMLSREKAKQAKSEAPKIDPEDLTFLASRFSEIFSQSEPSSSQESASAAAAETTSPSPQQVPDAGPGGPSGYFPAKEFLDLMFDPFSLLFPGHSPLGPSPPERPHAIRVAFPCGGIVETTQVFDVAGLKIESVNIMDTDIHNRTIIKKMARKHALSTAPLLGKANGNMLSKPVTAFEGAEVVVGKPPLPAWAVGAKRSESPTAMHEYAKLFQYLMRLINSDALQVAVVAHPSETMESHRGREPFLPNMLSLCAKHAPHFHWDIVELRAQDYGLPQPDVVQFIRCLRKVHSDVMPDAMATIGSFRLSYFLDQAEENIIRGNISWKHMRENLVDNERFIKRVVRRSPSKRTEDRVAAVNIDRPGSLLYCDDALALSLDYKHVFLLSTRDLEKPCQKRMVFRFLSDKERVALKGVNPHIVNHLSPDHVCSAAARYIPTTLLGAAAMPLIKAMISSGKRNYHSLEGSSLGQQSAETSAFTTELMGALGNMFNACAAKSHISATKRTASASAK</sequence>
<evidence type="ECO:0000313" key="3">
    <source>
        <dbReference type="Proteomes" id="UP001189429"/>
    </source>
</evidence>
<accession>A0ABN9T7N8</accession>
<proteinExistence type="predicted"/>
<name>A0ABN9T7N8_9DINO</name>
<feature type="region of interest" description="Disordered" evidence="1">
    <location>
        <begin position="1"/>
        <end position="50"/>
    </location>
</feature>
<keyword evidence="3" id="KW-1185">Reference proteome</keyword>
<feature type="compositionally biased region" description="Low complexity" evidence="1">
    <location>
        <begin position="64"/>
        <end position="87"/>
    </location>
</feature>
<evidence type="ECO:0000256" key="1">
    <source>
        <dbReference type="SAM" id="MobiDB-lite"/>
    </source>
</evidence>